<dbReference type="Gene3D" id="3.40.30.10">
    <property type="entry name" value="Glutaredoxin"/>
    <property type="match status" value="1"/>
</dbReference>
<dbReference type="InterPro" id="IPR036249">
    <property type="entry name" value="Thioredoxin-like_sf"/>
</dbReference>
<protein>
    <recommendedName>
        <fullName evidence="1">Glutaredoxin domain-containing protein</fullName>
    </recommendedName>
</protein>
<comment type="caution">
    <text evidence="2">The sequence shown here is derived from an EMBL/GenBank/DDBJ whole genome shotgun (WGS) entry which is preliminary data.</text>
</comment>
<dbReference type="SUPFAM" id="SSF52833">
    <property type="entry name" value="Thioredoxin-like"/>
    <property type="match status" value="1"/>
</dbReference>
<evidence type="ECO:0000313" key="3">
    <source>
        <dbReference type="Proteomes" id="UP000751614"/>
    </source>
</evidence>
<accession>A0ABY2WN09</accession>
<dbReference type="Pfam" id="PF00462">
    <property type="entry name" value="Glutaredoxin"/>
    <property type="match status" value="1"/>
</dbReference>
<reference evidence="2 3" key="1">
    <citation type="submission" date="2019-05" db="EMBL/GenBank/DDBJ databases">
        <title>Flagellimonas sp. AsT0115, sp. nov., isolated from a marine red algae, Asparagopsis taxiformis.</title>
        <authorList>
            <person name="Kim J."/>
            <person name="Jeong S.E."/>
            <person name="Jeon C.O."/>
        </authorList>
    </citation>
    <scope>NUCLEOTIDE SEQUENCE [LARGE SCALE GENOMIC DNA]</scope>
    <source>
        <strain evidence="2 3">AsT0115</strain>
    </source>
</reference>
<gene>
    <name evidence="2" type="ORF">FGG15_02265</name>
</gene>
<name>A0ABY2WN09_9FLAO</name>
<proteinExistence type="predicted"/>
<keyword evidence="3" id="KW-1185">Reference proteome</keyword>
<evidence type="ECO:0000313" key="2">
    <source>
        <dbReference type="EMBL" id="TMU56387.1"/>
    </source>
</evidence>
<feature type="domain" description="Glutaredoxin" evidence="1">
    <location>
        <begin position="137"/>
        <end position="201"/>
    </location>
</feature>
<dbReference type="EMBL" id="VCNI01000001">
    <property type="protein sequence ID" value="TMU56387.1"/>
    <property type="molecule type" value="Genomic_DNA"/>
</dbReference>
<sequence>MMKAQKNNQTNIIYNFFLMSLLSLQLLHSQNEEIELITQQSDSSLTFIAKNSSDVTNQFTLDIIVKNLIGYQGPITKLIPANGSEQIIVLAIPEGPWSYETNYTYKAAPTKEELIRQKKRIKQEFLNSLNANESTLVVFYGEGCPRSIYAKEMLERKKIPFTYLDASSNEYYSKVMFELIRQKEPNVERVQYPVIMVDDQLEYDIENLRWYLKQLIATRK</sequence>
<evidence type="ECO:0000259" key="1">
    <source>
        <dbReference type="Pfam" id="PF00462"/>
    </source>
</evidence>
<organism evidence="2 3">
    <name type="scientific">Flagellimonas algicola</name>
    <dbReference type="NCBI Taxonomy" id="2583815"/>
    <lineage>
        <taxon>Bacteria</taxon>
        <taxon>Pseudomonadati</taxon>
        <taxon>Bacteroidota</taxon>
        <taxon>Flavobacteriia</taxon>
        <taxon>Flavobacteriales</taxon>
        <taxon>Flavobacteriaceae</taxon>
        <taxon>Flagellimonas</taxon>
    </lineage>
</organism>
<dbReference type="InterPro" id="IPR002109">
    <property type="entry name" value="Glutaredoxin"/>
</dbReference>
<dbReference type="Proteomes" id="UP000751614">
    <property type="component" value="Unassembled WGS sequence"/>
</dbReference>